<name>A0A1T2XFR8_9BACL</name>
<keyword evidence="1" id="KW-0472">Membrane</keyword>
<keyword evidence="3" id="KW-1185">Reference proteome</keyword>
<keyword evidence="1" id="KW-0812">Transmembrane</keyword>
<sequence>MQAEVFGSKQEEVVRRRQVKKPGRFKMMDQLALQSMVIPSVIFLFVFAYIPMYDTSENIGLRNINKRLMLFYTQEKGLYIESLLGEGTIVSFEIRKHT</sequence>
<keyword evidence="1" id="KW-1133">Transmembrane helix</keyword>
<comment type="caution">
    <text evidence="2">The sequence shown here is derived from an EMBL/GenBank/DDBJ whole genome shotgun (WGS) entry which is preliminary data.</text>
</comment>
<dbReference type="STRING" id="1324314.BVG16_12845"/>
<dbReference type="RefSeq" id="WP_078499062.1">
    <property type="nucleotide sequence ID" value="NZ_MSZX01000004.1"/>
</dbReference>
<dbReference type="OrthoDB" id="2666581at2"/>
<organism evidence="2 3">
    <name type="scientific">Paenibacillus selenitireducens</name>
    <dbReference type="NCBI Taxonomy" id="1324314"/>
    <lineage>
        <taxon>Bacteria</taxon>
        <taxon>Bacillati</taxon>
        <taxon>Bacillota</taxon>
        <taxon>Bacilli</taxon>
        <taxon>Bacillales</taxon>
        <taxon>Paenibacillaceae</taxon>
        <taxon>Paenibacillus</taxon>
    </lineage>
</organism>
<dbReference type="Proteomes" id="UP000190188">
    <property type="component" value="Unassembled WGS sequence"/>
</dbReference>
<evidence type="ECO:0000313" key="3">
    <source>
        <dbReference type="Proteomes" id="UP000190188"/>
    </source>
</evidence>
<proteinExistence type="predicted"/>
<accession>A0A1T2XFR8</accession>
<gene>
    <name evidence="2" type="ORF">BVG16_12845</name>
</gene>
<protein>
    <submittedName>
        <fullName evidence="2">Uncharacterized protein</fullName>
    </submittedName>
</protein>
<dbReference type="AlphaFoldDB" id="A0A1T2XFR8"/>
<dbReference type="EMBL" id="MSZX01000004">
    <property type="protein sequence ID" value="OPA78729.1"/>
    <property type="molecule type" value="Genomic_DNA"/>
</dbReference>
<reference evidence="2 3" key="1">
    <citation type="submission" date="2017-01" db="EMBL/GenBank/DDBJ databases">
        <title>Genome analysis of Paenibacillus selenitrireducens ES3-24.</title>
        <authorList>
            <person name="Xu D."/>
            <person name="Yao R."/>
            <person name="Zheng S."/>
        </authorList>
    </citation>
    <scope>NUCLEOTIDE SEQUENCE [LARGE SCALE GENOMIC DNA]</scope>
    <source>
        <strain evidence="2 3">ES3-24</strain>
    </source>
</reference>
<evidence type="ECO:0000313" key="2">
    <source>
        <dbReference type="EMBL" id="OPA78729.1"/>
    </source>
</evidence>
<feature type="transmembrane region" description="Helical" evidence="1">
    <location>
        <begin position="31"/>
        <end position="50"/>
    </location>
</feature>
<evidence type="ECO:0000256" key="1">
    <source>
        <dbReference type="SAM" id="Phobius"/>
    </source>
</evidence>